<evidence type="ECO:0000313" key="4">
    <source>
        <dbReference type="EMBL" id="TGD79000.1"/>
    </source>
</evidence>
<dbReference type="Proteomes" id="UP000298284">
    <property type="component" value="Unassembled WGS sequence"/>
</dbReference>
<organism evidence="4 5">
    <name type="scientific">Hymenobacter wooponensis</name>
    <dbReference type="NCBI Taxonomy" id="1525360"/>
    <lineage>
        <taxon>Bacteria</taxon>
        <taxon>Pseudomonadati</taxon>
        <taxon>Bacteroidota</taxon>
        <taxon>Cytophagia</taxon>
        <taxon>Cytophagales</taxon>
        <taxon>Hymenobacteraceae</taxon>
        <taxon>Hymenobacter</taxon>
    </lineage>
</organism>
<accession>A0A4Z0MI14</accession>
<keyword evidence="1 3" id="KW-0853">WD repeat</keyword>
<protein>
    <submittedName>
        <fullName evidence="4">WD40 repeat domain-containing protein</fullName>
    </submittedName>
</protein>
<dbReference type="EMBL" id="SRKZ01000005">
    <property type="protein sequence ID" value="TGD79000.1"/>
    <property type="molecule type" value="Genomic_DNA"/>
</dbReference>
<dbReference type="OrthoDB" id="933690at2"/>
<dbReference type="Gene3D" id="2.130.10.10">
    <property type="entry name" value="YVTN repeat-like/Quinoprotein amine dehydrogenase"/>
    <property type="match status" value="2"/>
</dbReference>
<feature type="repeat" description="WD" evidence="3">
    <location>
        <begin position="203"/>
        <end position="244"/>
    </location>
</feature>
<dbReference type="InterPro" id="IPR015943">
    <property type="entry name" value="WD40/YVTN_repeat-like_dom_sf"/>
</dbReference>
<feature type="repeat" description="WD" evidence="3">
    <location>
        <begin position="293"/>
        <end position="329"/>
    </location>
</feature>
<dbReference type="AlphaFoldDB" id="A0A4Z0MI14"/>
<dbReference type="PRINTS" id="PR00320">
    <property type="entry name" value="GPROTEINBRPT"/>
</dbReference>
<dbReference type="SMART" id="SM00320">
    <property type="entry name" value="WD40"/>
    <property type="match status" value="5"/>
</dbReference>
<evidence type="ECO:0000256" key="1">
    <source>
        <dbReference type="ARBA" id="ARBA00022574"/>
    </source>
</evidence>
<evidence type="ECO:0000313" key="5">
    <source>
        <dbReference type="Proteomes" id="UP000298284"/>
    </source>
</evidence>
<feature type="repeat" description="WD" evidence="3">
    <location>
        <begin position="246"/>
        <end position="287"/>
    </location>
</feature>
<dbReference type="SUPFAM" id="SSF50998">
    <property type="entry name" value="Quinoprotein alcohol dehydrogenase-like"/>
    <property type="match status" value="1"/>
</dbReference>
<dbReference type="PANTHER" id="PTHR19848:SF8">
    <property type="entry name" value="F-BOX AND WD REPEAT DOMAIN CONTAINING 7"/>
    <property type="match status" value="1"/>
</dbReference>
<feature type="repeat" description="WD" evidence="3">
    <location>
        <begin position="34"/>
        <end position="66"/>
    </location>
</feature>
<dbReference type="PANTHER" id="PTHR19848">
    <property type="entry name" value="WD40 REPEAT PROTEIN"/>
    <property type="match status" value="1"/>
</dbReference>
<reference evidence="4 5" key="1">
    <citation type="submission" date="2019-04" db="EMBL/GenBank/DDBJ databases">
        <authorList>
            <person name="Feng G."/>
            <person name="Zhang J."/>
            <person name="Zhu H."/>
        </authorList>
    </citation>
    <scope>NUCLEOTIDE SEQUENCE [LARGE SCALE GENOMIC DNA]</scope>
    <source>
        <strain evidence="4 5">JCM 19491</strain>
    </source>
</reference>
<dbReference type="PROSITE" id="PS50294">
    <property type="entry name" value="WD_REPEATS_REGION"/>
    <property type="match status" value="4"/>
</dbReference>
<dbReference type="InterPro" id="IPR011047">
    <property type="entry name" value="Quinoprotein_ADH-like_sf"/>
</dbReference>
<dbReference type="PROSITE" id="PS00678">
    <property type="entry name" value="WD_REPEATS_1"/>
    <property type="match status" value="2"/>
</dbReference>
<gene>
    <name evidence="4" type="ORF">EU557_18685</name>
</gene>
<dbReference type="InterPro" id="IPR020472">
    <property type="entry name" value="WD40_PAC1"/>
</dbReference>
<name>A0A4Z0MI14_9BACT</name>
<evidence type="ECO:0000256" key="3">
    <source>
        <dbReference type="PROSITE-ProRule" id="PRU00221"/>
    </source>
</evidence>
<keyword evidence="5" id="KW-1185">Reference proteome</keyword>
<keyword evidence="2" id="KW-0677">Repeat</keyword>
<dbReference type="Pfam" id="PF00400">
    <property type="entry name" value="WD40"/>
    <property type="match status" value="4"/>
</dbReference>
<dbReference type="InterPro" id="IPR001680">
    <property type="entry name" value="WD40_rpt"/>
</dbReference>
<dbReference type="PROSITE" id="PS50082">
    <property type="entry name" value="WD_REPEATS_2"/>
    <property type="match status" value="4"/>
</dbReference>
<sequence>MTTVPLFPLHPSLHYLITPLSSIHRPQVQKIASLTGHRDCVYALAGTPRQEVFYSAGADGLVAAWSAEHPERDGELVAKVENSVYALLHLPERNLLLLGHNFQGLQAIDLQEKKLAYATALPPAAIFDMVYSEARQRLYLALGDGTLAVLRATDFKVEQLLKLSDKSLRCLALHEERGELAVGGSDWLVRILDADSLQVKQVLEGATNSVFTLAYTPDGRTLFTAGRDAHLRTWDVAAGYQPAASVVAHMFTINHVAFSPDGQYFATCSMDKSIKLWDAATLTLLRVLDRARHAGHGTSVNKLFWPGRQNRLVSCSDDRSLAVWELSSE</sequence>
<comment type="caution">
    <text evidence="4">The sequence shown here is derived from an EMBL/GenBank/DDBJ whole genome shotgun (WGS) entry which is preliminary data.</text>
</comment>
<proteinExistence type="predicted"/>
<evidence type="ECO:0000256" key="2">
    <source>
        <dbReference type="ARBA" id="ARBA00022737"/>
    </source>
</evidence>
<dbReference type="InterPro" id="IPR019775">
    <property type="entry name" value="WD40_repeat_CS"/>
</dbReference>